<reference evidence="1" key="1">
    <citation type="submission" date="2020-12" db="EMBL/GenBank/DDBJ databases">
        <title>Clostridium thailandense sp. nov., a novel acetogenic bacterium isolated from peat land soil in Thailand.</title>
        <authorList>
            <person name="Chaikitkaew S."/>
            <person name="Birkeland N.K."/>
        </authorList>
    </citation>
    <scope>NUCLEOTIDE SEQUENCE</scope>
    <source>
        <strain evidence="1">DSM 17425</strain>
    </source>
</reference>
<dbReference type="Gene3D" id="1.10.4010.10">
    <property type="entry name" value="Type II deoxyuridine triphosphatase"/>
    <property type="match status" value="1"/>
</dbReference>
<proteinExistence type="predicted"/>
<name>A0A934HXN1_9CLOT</name>
<protein>
    <submittedName>
        <fullName evidence="1">dUTP diphosphatase</fullName>
    </submittedName>
</protein>
<dbReference type="Pfam" id="PF08761">
    <property type="entry name" value="dUTPase_2"/>
    <property type="match status" value="1"/>
</dbReference>
<organism evidence="1 2">
    <name type="scientific">Clostridium aciditolerans</name>
    <dbReference type="NCBI Taxonomy" id="339861"/>
    <lineage>
        <taxon>Bacteria</taxon>
        <taxon>Bacillati</taxon>
        <taxon>Bacillota</taxon>
        <taxon>Clostridia</taxon>
        <taxon>Eubacteriales</taxon>
        <taxon>Clostridiaceae</taxon>
        <taxon>Clostridium</taxon>
    </lineage>
</organism>
<evidence type="ECO:0000313" key="2">
    <source>
        <dbReference type="Proteomes" id="UP000622687"/>
    </source>
</evidence>
<dbReference type="PIRSF" id="PIRSF030140">
    <property type="entry name" value="UCP030140"/>
    <property type="match status" value="1"/>
</dbReference>
<dbReference type="SUPFAM" id="SSF101386">
    <property type="entry name" value="all-alpha NTP pyrophosphatases"/>
    <property type="match status" value="1"/>
</dbReference>
<dbReference type="InterPro" id="IPR016947">
    <property type="entry name" value="UCP030140"/>
</dbReference>
<gene>
    <name evidence="1" type="ORF">I6U51_09240</name>
</gene>
<keyword evidence="2" id="KW-1185">Reference proteome</keyword>
<dbReference type="InterPro" id="IPR014871">
    <property type="entry name" value="dUTPase/dCTP_pyrophosphatase"/>
</dbReference>
<accession>A0A934HXN1</accession>
<sequence length="161" mass="18808">MNFSKLFKLQENLDNRILQQRGLDNKSLTSKKILALQVEIAELANETRCFKFWSDKGPSNKSIILEEYVDCLHFILTLGLEKQFNAIEVEIRDLQYDITAQFLNLYVDINDFIVSSSRDHYLTLFEDFLSLGKSLGFSIDEIEEAYIEKNSINHKRQIEGY</sequence>
<dbReference type="EMBL" id="JAEEGB010000009">
    <property type="protein sequence ID" value="MBI6872887.1"/>
    <property type="molecule type" value="Genomic_DNA"/>
</dbReference>
<dbReference type="RefSeq" id="WP_211142375.1">
    <property type="nucleotide sequence ID" value="NZ_JAEEGB010000009.1"/>
</dbReference>
<comment type="caution">
    <text evidence="1">The sequence shown here is derived from an EMBL/GenBank/DDBJ whole genome shotgun (WGS) entry which is preliminary data.</text>
</comment>
<dbReference type="CDD" id="cd11527">
    <property type="entry name" value="NTP-PPase_dUTPase"/>
    <property type="match status" value="1"/>
</dbReference>
<evidence type="ECO:0000313" key="1">
    <source>
        <dbReference type="EMBL" id="MBI6872887.1"/>
    </source>
</evidence>
<dbReference type="AlphaFoldDB" id="A0A934HXN1"/>
<dbReference type="Proteomes" id="UP000622687">
    <property type="component" value="Unassembled WGS sequence"/>
</dbReference>